<name>A0A026W5D2_OOCBI</name>
<gene>
    <name evidence="1" type="ORF">X777_11077</name>
</gene>
<evidence type="ECO:0000313" key="1">
    <source>
        <dbReference type="EMBL" id="EZA50239.1"/>
    </source>
</evidence>
<evidence type="ECO:0000313" key="2">
    <source>
        <dbReference type="Proteomes" id="UP000053097"/>
    </source>
</evidence>
<organism evidence="1 2">
    <name type="scientific">Ooceraea biroi</name>
    <name type="common">Clonal raider ant</name>
    <name type="synonym">Cerapachys biroi</name>
    <dbReference type="NCBI Taxonomy" id="2015173"/>
    <lineage>
        <taxon>Eukaryota</taxon>
        <taxon>Metazoa</taxon>
        <taxon>Ecdysozoa</taxon>
        <taxon>Arthropoda</taxon>
        <taxon>Hexapoda</taxon>
        <taxon>Insecta</taxon>
        <taxon>Pterygota</taxon>
        <taxon>Neoptera</taxon>
        <taxon>Endopterygota</taxon>
        <taxon>Hymenoptera</taxon>
        <taxon>Apocrita</taxon>
        <taxon>Aculeata</taxon>
        <taxon>Formicoidea</taxon>
        <taxon>Formicidae</taxon>
        <taxon>Dorylinae</taxon>
        <taxon>Ooceraea</taxon>
    </lineage>
</organism>
<sequence length="58" mass="6688">MPQRGAAKWCRSRSFCGEVPPLDGPQTTTLDQYLTVPQRETHSRIFWEPLKKGQTEIN</sequence>
<dbReference type="EMBL" id="KK107467">
    <property type="protein sequence ID" value="EZA50239.1"/>
    <property type="molecule type" value="Genomic_DNA"/>
</dbReference>
<dbReference type="AlphaFoldDB" id="A0A026W5D2"/>
<protein>
    <submittedName>
        <fullName evidence="1">Uncharacterized protein</fullName>
    </submittedName>
</protein>
<reference evidence="1 2" key="1">
    <citation type="journal article" date="2014" name="Curr. Biol.">
        <title>The genome of the clonal raider ant Cerapachys biroi.</title>
        <authorList>
            <person name="Oxley P.R."/>
            <person name="Ji L."/>
            <person name="Fetter-Pruneda I."/>
            <person name="McKenzie S.K."/>
            <person name="Li C."/>
            <person name="Hu H."/>
            <person name="Zhang G."/>
            <person name="Kronauer D.J."/>
        </authorList>
    </citation>
    <scope>NUCLEOTIDE SEQUENCE [LARGE SCALE GENOMIC DNA]</scope>
</reference>
<proteinExistence type="predicted"/>
<dbReference type="Proteomes" id="UP000053097">
    <property type="component" value="Unassembled WGS sequence"/>
</dbReference>
<keyword evidence="2" id="KW-1185">Reference proteome</keyword>
<accession>A0A026W5D2</accession>